<evidence type="ECO:0000313" key="3">
    <source>
        <dbReference type="Proteomes" id="UP000664132"/>
    </source>
</evidence>
<dbReference type="Pfam" id="PF10253">
    <property type="entry name" value="PRCC"/>
    <property type="match status" value="1"/>
</dbReference>
<dbReference type="Proteomes" id="UP000664132">
    <property type="component" value="Unassembled WGS sequence"/>
</dbReference>
<dbReference type="GO" id="GO:0005634">
    <property type="term" value="C:nucleus"/>
    <property type="evidence" value="ECO:0007669"/>
    <property type="project" value="TreeGrafter"/>
</dbReference>
<feature type="region of interest" description="Disordered" evidence="1">
    <location>
        <begin position="1"/>
        <end position="289"/>
    </location>
</feature>
<feature type="region of interest" description="Disordered" evidence="1">
    <location>
        <begin position="373"/>
        <end position="392"/>
    </location>
</feature>
<dbReference type="InterPro" id="IPR018800">
    <property type="entry name" value="PRCC"/>
</dbReference>
<name>A0A8H7WIY4_9HELO</name>
<accession>A0A8H7WIY4</accession>
<gene>
    <name evidence="2" type="ORF">IFR04_001294</name>
</gene>
<feature type="compositionally biased region" description="Basic and acidic residues" evidence="1">
    <location>
        <begin position="52"/>
        <end position="63"/>
    </location>
</feature>
<evidence type="ECO:0008006" key="4">
    <source>
        <dbReference type="Google" id="ProtNLM"/>
    </source>
</evidence>
<reference evidence="2" key="1">
    <citation type="submission" date="2021-02" db="EMBL/GenBank/DDBJ databases">
        <title>Genome sequence Cadophora malorum strain M34.</title>
        <authorList>
            <person name="Stefanovic E."/>
            <person name="Vu D."/>
            <person name="Scully C."/>
            <person name="Dijksterhuis J."/>
            <person name="Roader J."/>
            <person name="Houbraken J."/>
        </authorList>
    </citation>
    <scope>NUCLEOTIDE SEQUENCE</scope>
    <source>
        <strain evidence="2">M34</strain>
    </source>
</reference>
<feature type="compositionally biased region" description="Acidic residues" evidence="1">
    <location>
        <begin position="245"/>
        <end position="257"/>
    </location>
</feature>
<feature type="compositionally biased region" description="Basic and acidic residues" evidence="1">
    <location>
        <begin position="120"/>
        <end position="129"/>
    </location>
</feature>
<feature type="compositionally biased region" description="Basic and acidic residues" evidence="1">
    <location>
        <begin position="156"/>
        <end position="166"/>
    </location>
</feature>
<evidence type="ECO:0000256" key="1">
    <source>
        <dbReference type="SAM" id="MobiDB-lite"/>
    </source>
</evidence>
<dbReference type="EMBL" id="JAFJYH010000009">
    <property type="protein sequence ID" value="KAG4425597.1"/>
    <property type="molecule type" value="Genomic_DNA"/>
</dbReference>
<dbReference type="AlphaFoldDB" id="A0A8H7WIY4"/>
<sequence length="392" mass="41982">MGLVDYSDSDGSDTEQKPAVKSAPNSSKPAFQKVVDRSNPGKIKVSLPQAALKDDKKSDEPPAKRAKTGGGGAFSGFNSFLPAPKRAGQTTATLGGGNAAKRGLGAGINLKTGAAPGFSREPEPDREHTEEQDDEPAYLNGGSGMSLPEPKTAQNGEHKAAEEVKLVGKPLMFRPLSVSRKPTKKKKQLPTPSPLNPTVSTPVTPQPKEPKPAQRPKVSLFSMETPEEKPVTPASTGEYRPMMLEVEEAGENEEDSQSLEPSYEDYTPTSSQHMAPPAVPTPPVSQSLDDIAGDLNLSAAERRQLFGRQKGGRGMQSATKVINFNTDQEYLHNEELRAAGEQVTHNPVRAIAPGKHSLKQLVNAAQSQKEALEESFAKGKSNRAEASSRYGW</sequence>
<organism evidence="2 3">
    <name type="scientific">Cadophora malorum</name>
    <dbReference type="NCBI Taxonomy" id="108018"/>
    <lineage>
        <taxon>Eukaryota</taxon>
        <taxon>Fungi</taxon>
        <taxon>Dikarya</taxon>
        <taxon>Ascomycota</taxon>
        <taxon>Pezizomycotina</taxon>
        <taxon>Leotiomycetes</taxon>
        <taxon>Helotiales</taxon>
        <taxon>Ploettnerulaceae</taxon>
        <taxon>Cadophora</taxon>
    </lineage>
</organism>
<dbReference type="OrthoDB" id="2555634at2759"/>
<keyword evidence="3" id="KW-1185">Reference proteome</keyword>
<evidence type="ECO:0000313" key="2">
    <source>
        <dbReference type="EMBL" id="KAG4425597.1"/>
    </source>
</evidence>
<protein>
    <recommendedName>
        <fullName evidence="4">Mitotic checkpoint regulator, MAD2B-interacting-domain-containing protein</fullName>
    </recommendedName>
</protein>
<comment type="caution">
    <text evidence="2">The sequence shown here is derived from an EMBL/GenBank/DDBJ whole genome shotgun (WGS) entry which is preliminary data.</text>
</comment>
<proteinExistence type="predicted"/>
<dbReference type="PANTHER" id="PTHR13621">
    <property type="entry name" value="PROLINE-RICH PROTEIN PRCC"/>
    <property type="match status" value="1"/>
</dbReference>
<dbReference type="PANTHER" id="PTHR13621:SF2">
    <property type="entry name" value="PROLINE-RICH PROTEIN PRCC"/>
    <property type="match status" value="1"/>
</dbReference>